<dbReference type="AlphaFoldDB" id="A0A5E4C7M5"/>
<name>A0A5E4C7M5_MARMO</name>
<dbReference type="EMBL" id="CABDUW010000967">
    <property type="protein sequence ID" value="VTJ77360.1"/>
    <property type="molecule type" value="Genomic_DNA"/>
</dbReference>
<evidence type="ECO:0000313" key="2">
    <source>
        <dbReference type="EMBL" id="VTJ77360.1"/>
    </source>
</evidence>
<dbReference type="Proteomes" id="UP000335636">
    <property type="component" value="Unassembled WGS sequence"/>
</dbReference>
<evidence type="ECO:0000256" key="1">
    <source>
        <dbReference type="SAM" id="MobiDB-lite"/>
    </source>
</evidence>
<evidence type="ECO:0000313" key="3">
    <source>
        <dbReference type="Proteomes" id="UP000335636"/>
    </source>
</evidence>
<gene>
    <name evidence="2" type="ORF">MONAX_5E023224</name>
</gene>
<feature type="region of interest" description="Disordered" evidence="1">
    <location>
        <begin position="1"/>
        <end position="32"/>
    </location>
</feature>
<sequence length="52" mass="5826">MEVIKSSRQVNGRRKKWTQGKDGHATASRVHSVEKDIQGKVNSHLGKELGQK</sequence>
<comment type="caution">
    <text evidence="2">The sequence shown here is derived from an EMBL/GenBank/DDBJ whole genome shotgun (WGS) entry which is preliminary data.</text>
</comment>
<proteinExistence type="predicted"/>
<feature type="compositionally biased region" description="Polar residues" evidence="1">
    <location>
        <begin position="1"/>
        <end position="10"/>
    </location>
</feature>
<feature type="non-terminal residue" evidence="2">
    <location>
        <position position="52"/>
    </location>
</feature>
<organism evidence="2 3">
    <name type="scientific">Marmota monax</name>
    <name type="common">Woodchuck</name>
    <dbReference type="NCBI Taxonomy" id="9995"/>
    <lineage>
        <taxon>Eukaryota</taxon>
        <taxon>Metazoa</taxon>
        <taxon>Chordata</taxon>
        <taxon>Craniata</taxon>
        <taxon>Vertebrata</taxon>
        <taxon>Euteleostomi</taxon>
        <taxon>Mammalia</taxon>
        <taxon>Eutheria</taxon>
        <taxon>Euarchontoglires</taxon>
        <taxon>Glires</taxon>
        <taxon>Rodentia</taxon>
        <taxon>Sciuromorpha</taxon>
        <taxon>Sciuridae</taxon>
        <taxon>Xerinae</taxon>
        <taxon>Marmotini</taxon>
        <taxon>Marmota</taxon>
    </lineage>
</organism>
<reference evidence="2" key="1">
    <citation type="submission" date="2019-04" db="EMBL/GenBank/DDBJ databases">
        <authorList>
            <person name="Alioto T."/>
            <person name="Alioto T."/>
        </authorList>
    </citation>
    <scope>NUCLEOTIDE SEQUENCE [LARGE SCALE GENOMIC DNA]</scope>
</reference>
<keyword evidence="3" id="KW-1185">Reference proteome</keyword>
<accession>A0A5E4C7M5</accession>
<protein>
    <submittedName>
        <fullName evidence="2">Uncharacterized protein</fullName>
    </submittedName>
</protein>